<feature type="binding site" evidence="11">
    <location>
        <position position="141"/>
    </location>
    <ligand>
        <name>Zn(2+)</name>
        <dbReference type="ChEBI" id="CHEBI:29105"/>
    </ligand>
</feature>
<evidence type="ECO:0000256" key="4">
    <source>
        <dbReference type="ARBA" id="ARBA00022490"/>
    </source>
</evidence>
<reference evidence="14 15" key="2">
    <citation type="journal article" date="2011" name="J. Antibiot.">
        <title>Furaquinocins I and J: novel polyketide isoprenoid hybrid compounds from Streptomyces reveromyceticus SN-593.</title>
        <authorList>
            <person name="Panthee S."/>
            <person name="Takahashi S."/>
            <person name="Takagi H."/>
            <person name="Nogawa T."/>
            <person name="Oowada E."/>
            <person name="Uramoto M."/>
            <person name="Osada H."/>
        </authorList>
    </citation>
    <scope>NUCLEOTIDE SEQUENCE [LARGE SCALE GENOMIC DNA]</scope>
    <source>
        <strain evidence="14 15">SN-593</strain>
    </source>
</reference>
<dbReference type="CDD" id="cd07153">
    <property type="entry name" value="Fur_like"/>
    <property type="match status" value="1"/>
</dbReference>
<dbReference type="InterPro" id="IPR002481">
    <property type="entry name" value="FUR"/>
</dbReference>
<comment type="subunit">
    <text evidence="3">Homodimer.</text>
</comment>
<comment type="cofactor">
    <cofactor evidence="11">
        <name>Zn(2+)</name>
        <dbReference type="ChEBI" id="CHEBI:29105"/>
    </cofactor>
    <text evidence="11">Binds 1 zinc ion per subunit.</text>
</comment>
<feature type="region of interest" description="Disordered" evidence="13">
    <location>
        <begin position="1"/>
        <end position="21"/>
    </location>
</feature>
<dbReference type="Proteomes" id="UP000595703">
    <property type="component" value="Chromosome"/>
</dbReference>
<dbReference type="InterPro" id="IPR043135">
    <property type="entry name" value="Fur_C"/>
</dbReference>
<sequence>MHSTSDGAQPPRGTRVPGRRTHQRRVLLRALIDADGFVSAQSLHAAVLAEGVHVGLSTVYRTLAALGAAGLVDVVRDAGGERLFRHRPSQEHRHYLMCRACGASSPVEASAVENWARAVAEASGFAEVEHTVELTGVCRDCRSPAARRPGP</sequence>
<feature type="binding site" evidence="12">
    <location>
        <position position="130"/>
    </location>
    <ligand>
        <name>Fe cation</name>
        <dbReference type="ChEBI" id="CHEBI:24875"/>
    </ligand>
</feature>
<comment type="similarity">
    <text evidence="2">Belongs to the Fur family.</text>
</comment>
<dbReference type="GO" id="GO:0008270">
    <property type="term" value="F:zinc ion binding"/>
    <property type="evidence" value="ECO:0007669"/>
    <property type="project" value="TreeGrafter"/>
</dbReference>
<accession>A0A7U3UYV6</accession>
<evidence type="ECO:0000256" key="9">
    <source>
        <dbReference type="ARBA" id="ARBA00023125"/>
    </source>
</evidence>
<feature type="binding site" evidence="11">
    <location>
        <position position="101"/>
    </location>
    <ligand>
        <name>Zn(2+)</name>
        <dbReference type="ChEBI" id="CHEBI:29105"/>
    </ligand>
</feature>
<dbReference type="PANTHER" id="PTHR33202:SF2">
    <property type="entry name" value="FERRIC UPTAKE REGULATION PROTEIN"/>
    <property type="match status" value="1"/>
</dbReference>
<keyword evidence="12" id="KW-0408">Iron</keyword>
<reference evidence="14 15" key="1">
    <citation type="journal article" date="2010" name="J. Bacteriol.">
        <title>Biochemical characterization of a novel indole prenyltransferase from Streptomyces sp. SN-593.</title>
        <authorList>
            <person name="Takahashi S."/>
            <person name="Takagi H."/>
            <person name="Toyoda A."/>
            <person name="Uramoto M."/>
            <person name="Nogawa T."/>
            <person name="Ueki M."/>
            <person name="Sakaki Y."/>
            <person name="Osada H."/>
        </authorList>
    </citation>
    <scope>NUCLEOTIDE SEQUENCE [LARGE SCALE GENOMIC DNA]</scope>
    <source>
        <strain evidence="14 15">SN-593</strain>
    </source>
</reference>
<keyword evidence="7 11" id="KW-0862">Zinc</keyword>
<dbReference type="InterPro" id="IPR036390">
    <property type="entry name" value="WH_DNA-bd_sf"/>
</dbReference>
<evidence type="ECO:0000256" key="2">
    <source>
        <dbReference type="ARBA" id="ARBA00007957"/>
    </source>
</evidence>
<reference evidence="14 15" key="3">
    <citation type="journal article" date="2011" name="Nat. Chem. Biol.">
        <title>Reveromycin A biosynthesis uses RevG and RevJ for stereospecific spiroacetal formation.</title>
        <authorList>
            <person name="Takahashi S."/>
            <person name="Toyoda A."/>
            <person name="Sekiyama Y."/>
            <person name="Takagi H."/>
            <person name="Nogawa T."/>
            <person name="Uramoto M."/>
            <person name="Suzuki R."/>
            <person name="Koshino H."/>
            <person name="Kumano T."/>
            <person name="Panthee S."/>
            <person name="Dairi T."/>
            <person name="Ishikawa J."/>
            <person name="Ikeda H."/>
            <person name="Sakaki Y."/>
            <person name="Osada H."/>
        </authorList>
    </citation>
    <scope>NUCLEOTIDE SEQUENCE [LARGE SCALE GENOMIC DNA]</scope>
    <source>
        <strain evidence="14 15">SN-593</strain>
    </source>
</reference>
<evidence type="ECO:0000256" key="3">
    <source>
        <dbReference type="ARBA" id="ARBA00011738"/>
    </source>
</evidence>
<evidence type="ECO:0000256" key="6">
    <source>
        <dbReference type="ARBA" id="ARBA00022723"/>
    </source>
</evidence>
<evidence type="ECO:0000256" key="13">
    <source>
        <dbReference type="SAM" id="MobiDB-lite"/>
    </source>
</evidence>
<gene>
    <name evidence="14" type="ORF">RVR_8460</name>
</gene>
<evidence type="ECO:0000256" key="7">
    <source>
        <dbReference type="ARBA" id="ARBA00022833"/>
    </source>
</evidence>
<keyword evidence="15" id="KW-1185">Reference proteome</keyword>
<dbReference type="GO" id="GO:0003700">
    <property type="term" value="F:DNA-binding transcription factor activity"/>
    <property type="evidence" value="ECO:0007669"/>
    <property type="project" value="InterPro"/>
</dbReference>
<dbReference type="EMBL" id="AP018365">
    <property type="protein sequence ID" value="BBB01182.1"/>
    <property type="molecule type" value="Genomic_DNA"/>
</dbReference>
<feature type="binding site" evidence="11">
    <location>
        <position position="98"/>
    </location>
    <ligand>
        <name>Zn(2+)</name>
        <dbReference type="ChEBI" id="CHEBI:29105"/>
    </ligand>
</feature>
<evidence type="ECO:0000256" key="10">
    <source>
        <dbReference type="ARBA" id="ARBA00023163"/>
    </source>
</evidence>
<evidence type="ECO:0000256" key="8">
    <source>
        <dbReference type="ARBA" id="ARBA00023015"/>
    </source>
</evidence>
<dbReference type="GO" id="GO:0045892">
    <property type="term" value="P:negative regulation of DNA-templated transcription"/>
    <property type="evidence" value="ECO:0007669"/>
    <property type="project" value="TreeGrafter"/>
</dbReference>
<keyword evidence="4" id="KW-0963">Cytoplasm</keyword>
<evidence type="ECO:0000256" key="5">
    <source>
        <dbReference type="ARBA" id="ARBA00022491"/>
    </source>
</evidence>
<keyword evidence="5" id="KW-0678">Repressor</keyword>
<evidence type="ECO:0000256" key="1">
    <source>
        <dbReference type="ARBA" id="ARBA00004496"/>
    </source>
</evidence>
<comment type="cofactor">
    <cofactor evidence="12">
        <name>Mn(2+)</name>
        <dbReference type="ChEBI" id="CHEBI:29035"/>
    </cofactor>
    <cofactor evidence="12">
        <name>Fe(2+)</name>
        <dbReference type="ChEBI" id="CHEBI:29033"/>
    </cofactor>
    <text evidence="12">Binds 1 Mn(2+) or Fe(2+) ion per subunit.</text>
</comment>
<proteinExistence type="inferred from homology"/>
<dbReference type="GO" id="GO:0000976">
    <property type="term" value="F:transcription cis-regulatory region binding"/>
    <property type="evidence" value="ECO:0007669"/>
    <property type="project" value="TreeGrafter"/>
</dbReference>
<dbReference type="SUPFAM" id="SSF46785">
    <property type="entry name" value="Winged helix' DNA-binding domain"/>
    <property type="match status" value="1"/>
</dbReference>
<dbReference type="PANTHER" id="PTHR33202">
    <property type="entry name" value="ZINC UPTAKE REGULATION PROTEIN"/>
    <property type="match status" value="1"/>
</dbReference>
<protein>
    <submittedName>
        <fullName evidence="14">Putative metal uptake regulation protein</fullName>
    </submittedName>
</protein>
<evidence type="ECO:0000313" key="14">
    <source>
        <dbReference type="EMBL" id="BBB01182.1"/>
    </source>
</evidence>
<feature type="binding site" evidence="11">
    <location>
        <position position="138"/>
    </location>
    <ligand>
        <name>Zn(2+)</name>
        <dbReference type="ChEBI" id="CHEBI:29105"/>
    </ligand>
</feature>
<dbReference type="KEGG" id="arev:RVR_8460"/>
<dbReference type="InterPro" id="IPR036388">
    <property type="entry name" value="WH-like_DNA-bd_sf"/>
</dbReference>
<name>A0A7U3UYV6_9ACTN</name>
<organism evidence="14 15">
    <name type="scientific">Actinacidiphila reveromycinica</name>
    <dbReference type="NCBI Taxonomy" id="659352"/>
    <lineage>
        <taxon>Bacteria</taxon>
        <taxon>Bacillati</taxon>
        <taxon>Actinomycetota</taxon>
        <taxon>Actinomycetes</taxon>
        <taxon>Kitasatosporales</taxon>
        <taxon>Streptomycetaceae</taxon>
        <taxon>Actinacidiphila</taxon>
    </lineage>
</organism>
<dbReference type="Gene3D" id="1.10.10.10">
    <property type="entry name" value="Winged helix-like DNA-binding domain superfamily/Winged helix DNA-binding domain"/>
    <property type="match status" value="1"/>
</dbReference>
<evidence type="ECO:0000256" key="12">
    <source>
        <dbReference type="PIRSR" id="PIRSR602481-2"/>
    </source>
</evidence>
<dbReference type="AlphaFoldDB" id="A0A7U3UYV6"/>
<dbReference type="RefSeq" id="WP_202237113.1">
    <property type="nucleotide sequence ID" value="NZ_AP018365.1"/>
</dbReference>
<comment type="subcellular location">
    <subcellularLocation>
        <location evidence="1">Cytoplasm</location>
    </subcellularLocation>
</comment>
<feature type="binding site" evidence="12">
    <location>
        <position position="113"/>
    </location>
    <ligand>
        <name>Fe cation</name>
        <dbReference type="ChEBI" id="CHEBI:24875"/>
    </ligand>
</feature>
<dbReference type="GO" id="GO:0005829">
    <property type="term" value="C:cytosol"/>
    <property type="evidence" value="ECO:0007669"/>
    <property type="project" value="TreeGrafter"/>
</dbReference>
<keyword evidence="9" id="KW-0238">DNA-binding</keyword>
<dbReference type="GO" id="GO:1900376">
    <property type="term" value="P:regulation of secondary metabolite biosynthetic process"/>
    <property type="evidence" value="ECO:0007669"/>
    <property type="project" value="TreeGrafter"/>
</dbReference>
<reference evidence="14 15" key="4">
    <citation type="journal article" date="2020" name="Sci. Rep.">
        <title>beta-carboline chemical signals induce reveromycin production through a LuxR family regulator in Streptomyces sp. SN-593.</title>
        <authorList>
            <person name="Panthee S."/>
            <person name="Kito N."/>
            <person name="Hayashi T."/>
            <person name="Shimizu T."/>
            <person name="Ishikawa J."/>
            <person name="Hamamoto H."/>
            <person name="Osada H."/>
            <person name="Takahashi S."/>
        </authorList>
    </citation>
    <scope>NUCLEOTIDE SEQUENCE [LARGE SCALE GENOMIC DNA]</scope>
    <source>
        <strain evidence="14 15">SN-593</strain>
    </source>
</reference>
<evidence type="ECO:0000256" key="11">
    <source>
        <dbReference type="PIRSR" id="PIRSR602481-1"/>
    </source>
</evidence>
<keyword evidence="10" id="KW-0804">Transcription</keyword>
<dbReference type="Gene3D" id="3.30.1490.190">
    <property type="match status" value="1"/>
</dbReference>
<dbReference type="Pfam" id="PF01475">
    <property type="entry name" value="FUR"/>
    <property type="match status" value="1"/>
</dbReference>
<evidence type="ECO:0000313" key="15">
    <source>
        <dbReference type="Proteomes" id="UP000595703"/>
    </source>
</evidence>
<keyword evidence="6 11" id="KW-0479">Metal-binding</keyword>
<keyword evidence="8" id="KW-0805">Transcription regulation</keyword>